<evidence type="ECO:0000259" key="2">
    <source>
        <dbReference type="Pfam" id="PF07727"/>
    </source>
</evidence>
<evidence type="ECO:0000256" key="1">
    <source>
        <dbReference type="SAM" id="MobiDB-lite"/>
    </source>
</evidence>
<protein>
    <recommendedName>
        <fullName evidence="2">Reverse transcriptase Ty1/copia-type domain-containing protein</fullName>
    </recommendedName>
</protein>
<dbReference type="PANTHER" id="PTHR11439:SF467">
    <property type="entry name" value="INTEGRASE CATALYTIC DOMAIN-CONTAINING PROTEIN"/>
    <property type="match status" value="1"/>
</dbReference>
<reference evidence="3" key="1">
    <citation type="submission" date="2018-02" db="EMBL/GenBank/DDBJ databases">
        <authorList>
            <person name="Cohen D.B."/>
            <person name="Kent A.D."/>
        </authorList>
    </citation>
    <scope>NUCLEOTIDE SEQUENCE</scope>
</reference>
<dbReference type="InterPro" id="IPR043502">
    <property type="entry name" value="DNA/RNA_pol_sf"/>
</dbReference>
<dbReference type="EMBL" id="OIVN01000824">
    <property type="protein sequence ID" value="SPC86080.1"/>
    <property type="molecule type" value="Genomic_DNA"/>
</dbReference>
<dbReference type="SUPFAM" id="SSF56672">
    <property type="entry name" value="DNA/RNA polymerases"/>
    <property type="match status" value="1"/>
</dbReference>
<evidence type="ECO:0000313" key="3">
    <source>
        <dbReference type="EMBL" id="SPC86080.1"/>
    </source>
</evidence>
<sequence>MGPQRRLGIYVGFDSPSIIRYLEPLTGDIFKARFDDCHFNETIFPPLGGEKSLPEARREITWNVSTLSHLDPRTNQSELEVQRIIHLQGIANQLPDVFTDSKKIVKSHIPAANNPARIEVPEGQLINIAANESKTRLKRGRPVGAKDKIPRKRKIQEKQVAAPEEAIPMKQATNIINLSKNCAHKSPENEPPEEGTPEELSPEEEQVPENDEISIHYVSTGEIWDRNKIVVDNIFSFKVALDITRSNDHEIEPQTVEQCRRRNDWPKWKEAIQAELNSLLKREVFGPIVQTPEGVMPVGYKWVFVRKRNEKNEIIRYKARLVAQGFSQRPGIDYEETYSPVMDAITFRFLISLVVTENLDMRLMDVVTAYLYGSLDNDIYMKIPEGYKMPEAYNSKSRNMYSIKLQRSLYGLKQSGRMWYNRLSEYLLKEGFENNPICPCVFIKKSESGFAIVAVYVDDLNLVGTPEELTKTADYLKNEFEMKDLGKTKFCLGLQIEHLPDGILIHQSTYTEKVLKHFHMDKAHPLSTPMVVRSLDVKKDPFSPSRSWYSSAPTLRHWNGVKHVLRYLRGTTDMGLFYPNKSNPQLVGYADAGYLSDPHKGRSQTGYLFTCGNTAISWRSVKQTISATSSNHSEIIAIHEASRECVWLRSVIQHIREKCGLSSIKDNPTILYEDNAACITQIRGGYIKGDRTKHISPKFFYTHELQKSGDIDVKQIRSSENLADIFTKSLPTTTFKKIVHSIGMRRLKDLLILNN</sequence>
<gene>
    <name evidence="3" type="ORF">FSB_LOCUS13962</name>
</gene>
<proteinExistence type="predicted"/>
<feature type="region of interest" description="Disordered" evidence="1">
    <location>
        <begin position="182"/>
        <end position="209"/>
    </location>
</feature>
<dbReference type="AlphaFoldDB" id="A0A2N9FGC6"/>
<dbReference type="InterPro" id="IPR013103">
    <property type="entry name" value="RVT_2"/>
</dbReference>
<dbReference type="Pfam" id="PF07727">
    <property type="entry name" value="RVT_2"/>
    <property type="match status" value="1"/>
</dbReference>
<feature type="domain" description="Reverse transcriptase Ty1/copia-type" evidence="2">
    <location>
        <begin position="288"/>
        <end position="531"/>
    </location>
</feature>
<organism evidence="3">
    <name type="scientific">Fagus sylvatica</name>
    <name type="common">Beechnut</name>
    <dbReference type="NCBI Taxonomy" id="28930"/>
    <lineage>
        <taxon>Eukaryota</taxon>
        <taxon>Viridiplantae</taxon>
        <taxon>Streptophyta</taxon>
        <taxon>Embryophyta</taxon>
        <taxon>Tracheophyta</taxon>
        <taxon>Spermatophyta</taxon>
        <taxon>Magnoliopsida</taxon>
        <taxon>eudicotyledons</taxon>
        <taxon>Gunneridae</taxon>
        <taxon>Pentapetalae</taxon>
        <taxon>rosids</taxon>
        <taxon>fabids</taxon>
        <taxon>Fagales</taxon>
        <taxon>Fagaceae</taxon>
        <taxon>Fagus</taxon>
    </lineage>
</organism>
<dbReference type="PANTHER" id="PTHR11439">
    <property type="entry name" value="GAG-POL-RELATED RETROTRANSPOSON"/>
    <property type="match status" value="1"/>
</dbReference>
<name>A0A2N9FGC6_FAGSY</name>
<dbReference type="CDD" id="cd09272">
    <property type="entry name" value="RNase_HI_RT_Ty1"/>
    <property type="match status" value="1"/>
</dbReference>
<feature type="compositionally biased region" description="Acidic residues" evidence="1">
    <location>
        <begin position="190"/>
        <end position="209"/>
    </location>
</feature>
<accession>A0A2N9FGC6</accession>